<comment type="caution">
    <text evidence="2">The sequence shown here is derived from an EMBL/GenBank/DDBJ whole genome shotgun (WGS) entry which is preliminary data.</text>
</comment>
<accession>A0A9W6STC2</accession>
<name>A0A9W6STC2_9ACTN</name>
<organism evidence="2 3">
    <name type="scientific">Actinorhabdospora filicis</name>
    <dbReference type="NCBI Taxonomy" id="1785913"/>
    <lineage>
        <taxon>Bacteria</taxon>
        <taxon>Bacillati</taxon>
        <taxon>Actinomycetota</taxon>
        <taxon>Actinomycetes</taxon>
        <taxon>Micromonosporales</taxon>
        <taxon>Micromonosporaceae</taxon>
        <taxon>Actinorhabdospora</taxon>
    </lineage>
</organism>
<dbReference type="PANTHER" id="PTHR43760:SF1">
    <property type="entry name" value="ENDORIBONUCLEASE L-PSP_CHORISMATE MUTASE-LIKE DOMAIN-CONTAINING PROTEIN"/>
    <property type="match status" value="1"/>
</dbReference>
<reference evidence="2" key="1">
    <citation type="submission" date="2023-03" db="EMBL/GenBank/DDBJ databases">
        <title>Actinorhabdospora filicis NBRC 111898.</title>
        <authorList>
            <person name="Ichikawa N."/>
            <person name="Sato H."/>
            <person name="Tonouchi N."/>
        </authorList>
    </citation>
    <scope>NUCLEOTIDE SEQUENCE</scope>
    <source>
        <strain evidence="2">NBRC 111898</strain>
    </source>
</reference>
<dbReference type="InterPro" id="IPR013813">
    <property type="entry name" value="Endoribo_LPSP/chorism_mut-like"/>
</dbReference>
<dbReference type="Gene3D" id="3.30.1330.40">
    <property type="entry name" value="RutC-like"/>
    <property type="match status" value="1"/>
</dbReference>
<dbReference type="RefSeq" id="WP_285665546.1">
    <property type="nucleotide sequence ID" value="NZ_BSTX01000004.1"/>
</dbReference>
<proteinExistence type="predicted"/>
<dbReference type="InterPro" id="IPR035959">
    <property type="entry name" value="RutC-like_sf"/>
</dbReference>
<dbReference type="CDD" id="cd02199">
    <property type="entry name" value="YjgF_YER057c_UK114_like_1"/>
    <property type="match status" value="1"/>
</dbReference>
<dbReference type="PANTHER" id="PTHR43760">
    <property type="entry name" value="ENDORIBONUCLEASE-RELATED"/>
    <property type="match status" value="1"/>
</dbReference>
<dbReference type="Pfam" id="PF14588">
    <property type="entry name" value="YjgF_endoribonc"/>
    <property type="match status" value="1"/>
</dbReference>
<protein>
    <submittedName>
        <fullName evidence="2">Endoribonuclease</fullName>
    </submittedName>
</protein>
<evidence type="ECO:0000259" key="1">
    <source>
        <dbReference type="Pfam" id="PF14588"/>
    </source>
</evidence>
<dbReference type="EMBL" id="BSTX01000004">
    <property type="protein sequence ID" value="GLZ80381.1"/>
    <property type="molecule type" value="Genomic_DNA"/>
</dbReference>
<dbReference type="Proteomes" id="UP001165079">
    <property type="component" value="Unassembled WGS sequence"/>
</dbReference>
<dbReference type="SUPFAM" id="SSF55298">
    <property type="entry name" value="YjgF-like"/>
    <property type="match status" value="1"/>
</dbReference>
<evidence type="ECO:0000313" key="2">
    <source>
        <dbReference type="EMBL" id="GLZ80381.1"/>
    </source>
</evidence>
<dbReference type="AlphaFoldDB" id="A0A9W6STC2"/>
<evidence type="ECO:0000313" key="3">
    <source>
        <dbReference type="Proteomes" id="UP001165079"/>
    </source>
</evidence>
<gene>
    <name evidence="2" type="ORF">Afil01_51880</name>
</gene>
<keyword evidence="3" id="KW-1185">Reference proteome</keyword>
<sequence length="151" mass="15437">MSVRDKLAELGLELPKVAAPVAAYVPAVRTGDYVYTSGQLPFRDGELLRTGYVGGDVSPEDAKELAAVCALNALAAVDSIVGVDNIVRIVKVVGFVASAQGFTGQPGVINGASELLGKVLGEAGVHARSAVGVAELPLGTPVELEIVAEVR</sequence>
<feature type="domain" description="Endoribonuclease L-PSP/chorismate mutase-like" evidence="1">
    <location>
        <begin position="6"/>
        <end position="140"/>
    </location>
</feature>